<comment type="caution">
    <text evidence="2">The sequence shown here is derived from an EMBL/GenBank/DDBJ whole genome shotgun (WGS) entry which is preliminary data.</text>
</comment>
<dbReference type="EMBL" id="MU003766">
    <property type="protein sequence ID" value="KAF2725760.1"/>
    <property type="molecule type" value="Genomic_DNA"/>
</dbReference>
<dbReference type="AlphaFoldDB" id="A0A9P4UV34"/>
<proteinExistence type="predicted"/>
<sequence>MGRGCGATPKQSWWWMRPPPLPRRWYPSLCTRHTAIVRFELTDRCHIREVPSSQGVMFSSFALVIVHCDRQKRSELPEALLARFAAIVMVVVLECSTGVWHTCPKPPRCRSST</sequence>
<evidence type="ECO:0000313" key="2">
    <source>
        <dbReference type="EMBL" id="KAF2725760.1"/>
    </source>
</evidence>
<evidence type="ECO:0000256" key="1">
    <source>
        <dbReference type="SAM" id="Phobius"/>
    </source>
</evidence>
<reference evidence="2" key="1">
    <citation type="journal article" date="2020" name="Stud. Mycol.">
        <title>101 Dothideomycetes genomes: a test case for predicting lifestyles and emergence of pathogens.</title>
        <authorList>
            <person name="Haridas S."/>
            <person name="Albert R."/>
            <person name="Binder M."/>
            <person name="Bloem J."/>
            <person name="Labutti K."/>
            <person name="Salamov A."/>
            <person name="Andreopoulos B."/>
            <person name="Baker S."/>
            <person name="Barry K."/>
            <person name="Bills G."/>
            <person name="Bluhm B."/>
            <person name="Cannon C."/>
            <person name="Castanera R."/>
            <person name="Culley D."/>
            <person name="Daum C."/>
            <person name="Ezra D."/>
            <person name="Gonzalez J."/>
            <person name="Henrissat B."/>
            <person name="Kuo A."/>
            <person name="Liang C."/>
            <person name="Lipzen A."/>
            <person name="Lutzoni F."/>
            <person name="Magnuson J."/>
            <person name="Mondo S."/>
            <person name="Nolan M."/>
            <person name="Ohm R."/>
            <person name="Pangilinan J."/>
            <person name="Park H.-J."/>
            <person name="Ramirez L."/>
            <person name="Alfaro M."/>
            <person name="Sun H."/>
            <person name="Tritt A."/>
            <person name="Yoshinaga Y."/>
            <person name="Zwiers L.-H."/>
            <person name="Turgeon B."/>
            <person name="Goodwin S."/>
            <person name="Spatafora J."/>
            <person name="Crous P."/>
            <person name="Grigoriev I."/>
        </authorList>
    </citation>
    <scope>NUCLEOTIDE SEQUENCE</scope>
    <source>
        <strain evidence="2">CBS 116435</strain>
    </source>
</reference>
<evidence type="ECO:0000313" key="3">
    <source>
        <dbReference type="Proteomes" id="UP000799441"/>
    </source>
</evidence>
<keyword evidence="1" id="KW-0472">Membrane</keyword>
<protein>
    <submittedName>
        <fullName evidence="2">Uncharacterized protein</fullName>
    </submittedName>
</protein>
<feature type="transmembrane region" description="Helical" evidence="1">
    <location>
        <begin position="80"/>
        <end position="100"/>
    </location>
</feature>
<organism evidence="2 3">
    <name type="scientific">Polychaeton citri CBS 116435</name>
    <dbReference type="NCBI Taxonomy" id="1314669"/>
    <lineage>
        <taxon>Eukaryota</taxon>
        <taxon>Fungi</taxon>
        <taxon>Dikarya</taxon>
        <taxon>Ascomycota</taxon>
        <taxon>Pezizomycotina</taxon>
        <taxon>Dothideomycetes</taxon>
        <taxon>Dothideomycetidae</taxon>
        <taxon>Capnodiales</taxon>
        <taxon>Capnodiaceae</taxon>
        <taxon>Polychaeton</taxon>
    </lineage>
</organism>
<dbReference type="Proteomes" id="UP000799441">
    <property type="component" value="Unassembled WGS sequence"/>
</dbReference>
<name>A0A9P4UV34_9PEZI</name>
<keyword evidence="1" id="KW-1133">Transmembrane helix</keyword>
<accession>A0A9P4UV34</accession>
<keyword evidence="1" id="KW-0812">Transmembrane</keyword>
<keyword evidence="3" id="KW-1185">Reference proteome</keyword>
<gene>
    <name evidence="2" type="ORF">K431DRAFT_52452</name>
</gene>